<feature type="domain" description="Cell envelope-related transcriptional attenuator" evidence="4">
    <location>
        <begin position="86"/>
        <end position="239"/>
    </location>
</feature>
<dbReference type="PANTHER" id="PTHR33392">
    <property type="entry name" value="POLYISOPRENYL-TEICHOIC ACID--PEPTIDOGLYCAN TEICHOIC ACID TRANSFERASE TAGU"/>
    <property type="match status" value="1"/>
</dbReference>
<evidence type="ECO:0000313" key="6">
    <source>
        <dbReference type="Proteomes" id="UP000186795"/>
    </source>
</evidence>
<feature type="region of interest" description="Disordered" evidence="2">
    <location>
        <begin position="331"/>
        <end position="370"/>
    </location>
</feature>
<dbReference type="Pfam" id="PF03816">
    <property type="entry name" value="LytR_cpsA_psr"/>
    <property type="match status" value="1"/>
</dbReference>
<evidence type="ECO:0000313" key="5">
    <source>
        <dbReference type="EMBL" id="SIS78497.1"/>
    </source>
</evidence>
<feature type="compositionally biased region" description="Polar residues" evidence="2">
    <location>
        <begin position="345"/>
        <end position="370"/>
    </location>
</feature>
<keyword evidence="3" id="KW-1133">Transmembrane helix</keyword>
<evidence type="ECO:0000256" key="1">
    <source>
        <dbReference type="ARBA" id="ARBA00006068"/>
    </source>
</evidence>
<reference evidence="6" key="1">
    <citation type="submission" date="2017-01" db="EMBL/GenBank/DDBJ databases">
        <authorList>
            <person name="Varghese N."/>
            <person name="Submissions S."/>
        </authorList>
    </citation>
    <scope>NUCLEOTIDE SEQUENCE [LARGE SCALE GENOMIC DNA]</scope>
    <source>
        <strain evidence="6">DSM 45196</strain>
    </source>
</reference>
<evidence type="ECO:0000259" key="4">
    <source>
        <dbReference type="Pfam" id="PF03816"/>
    </source>
</evidence>
<gene>
    <name evidence="5" type="ORF">SAMN05421790_10548</name>
</gene>
<dbReference type="Proteomes" id="UP000186795">
    <property type="component" value="Unassembled WGS sequence"/>
</dbReference>
<comment type="similarity">
    <text evidence="1">Belongs to the LytR/CpsA/Psr (LCP) family.</text>
</comment>
<dbReference type="Gene3D" id="3.40.630.190">
    <property type="entry name" value="LCP protein"/>
    <property type="match status" value="1"/>
</dbReference>
<proteinExistence type="inferred from homology"/>
<protein>
    <submittedName>
        <fullName evidence="5">Transcriptional attenuator, LytR family</fullName>
    </submittedName>
</protein>
<dbReference type="PANTHER" id="PTHR33392:SF6">
    <property type="entry name" value="POLYISOPRENYL-TEICHOIC ACID--PEPTIDOGLYCAN TEICHOIC ACID TRANSFERASE TAGU"/>
    <property type="match status" value="1"/>
</dbReference>
<organism evidence="5 6">
    <name type="scientific">Kroppenstedtia eburnea</name>
    <dbReference type="NCBI Taxonomy" id="714067"/>
    <lineage>
        <taxon>Bacteria</taxon>
        <taxon>Bacillati</taxon>
        <taxon>Bacillota</taxon>
        <taxon>Bacilli</taxon>
        <taxon>Bacillales</taxon>
        <taxon>Thermoactinomycetaceae</taxon>
        <taxon>Kroppenstedtia</taxon>
    </lineage>
</organism>
<dbReference type="NCBIfam" id="TIGR00350">
    <property type="entry name" value="lytR_cpsA_psr"/>
    <property type="match status" value="1"/>
</dbReference>
<name>A0A1N7LXF6_9BACL</name>
<dbReference type="EMBL" id="FTOD01000005">
    <property type="protein sequence ID" value="SIS78497.1"/>
    <property type="molecule type" value="Genomic_DNA"/>
</dbReference>
<accession>A0A1N7LXF6</accession>
<keyword evidence="3" id="KW-0812">Transmembrane</keyword>
<dbReference type="InterPro" id="IPR050922">
    <property type="entry name" value="LytR/CpsA/Psr_CW_biosynth"/>
</dbReference>
<dbReference type="AlphaFoldDB" id="A0A1N7LXF6"/>
<dbReference type="InterPro" id="IPR004474">
    <property type="entry name" value="LytR_CpsA_psr"/>
</dbReference>
<evidence type="ECO:0000256" key="3">
    <source>
        <dbReference type="SAM" id="Phobius"/>
    </source>
</evidence>
<dbReference type="OrthoDB" id="9782542at2"/>
<keyword evidence="6" id="KW-1185">Reference proteome</keyword>
<feature type="transmembrane region" description="Helical" evidence="3">
    <location>
        <begin position="20"/>
        <end position="40"/>
    </location>
</feature>
<sequence length="370" mass="41982">MPVSDSRLSRVRKQKKKKRWVWVLMSCISIALIGSSYFIFQVWGAMDHAFDPLERSQPSKRDQEATMDQPFTVLLMGADGKKDDWRTDTLMLASIHPKKKSIKIYSIPRDTYTEIANSNGVKTKINAAPYYARLAGVDLETNVVETVEDHLNVPVDYFVKINFQGFIDVVDALGGVDVDVPFDFKMRLFYKWYTFEKGPAHLDGHEALAYVRMRKSDPRGDHGRTERQREVLQNLASQAVSLNSVTKINDIIQALGNNLGHNLKVSEVYKLQATFRSIPKENMEMLTDRGYDSNKENSRGIWFHHVSDEERLRLSHIFRKHLDLPLETLDGQKFEGTSPADEENIQGSENTGDQHGTSDETSGVTNGAGN</sequence>
<dbReference type="RefSeq" id="WP_076524700.1">
    <property type="nucleotide sequence ID" value="NZ_CP048103.1"/>
</dbReference>
<evidence type="ECO:0000256" key="2">
    <source>
        <dbReference type="SAM" id="MobiDB-lite"/>
    </source>
</evidence>
<keyword evidence="3" id="KW-0472">Membrane</keyword>